<protein>
    <submittedName>
        <fullName evidence="4">EAL domain-containing protein</fullName>
    </submittedName>
</protein>
<dbReference type="Gene3D" id="3.30.70.270">
    <property type="match status" value="2"/>
</dbReference>
<dbReference type="CDD" id="cd01948">
    <property type="entry name" value="EAL"/>
    <property type="match status" value="1"/>
</dbReference>
<keyword evidence="1" id="KW-0472">Membrane</keyword>
<keyword evidence="1" id="KW-1133">Transmembrane helix</keyword>
<dbReference type="InterPro" id="IPR035919">
    <property type="entry name" value="EAL_sf"/>
</dbReference>
<feature type="domain" description="GGDEF" evidence="3">
    <location>
        <begin position="420"/>
        <end position="546"/>
    </location>
</feature>
<feature type="transmembrane region" description="Helical" evidence="1">
    <location>
        <begin position="185"/>
        <end position="204"/>
    </location>
</feature>
<accession>A0A7X2TG50</accession>
<dbReference type="NCBIfam" id="TIGR00254">
    <property type="entry name" value="GGDEF"/>
    <property type="match status" value="1"/>
</dbReference>
<evidence type="ECO:0000313" key="4">
    <source>
        <dbReference type="EMBL" id="MSS58790.1"/>
    </source>
</evidence>
<dbReference type="CDD" id="cd01949">
    <property type="entry name" value="GGDEF"/>
    <property type="match status" value="1"/>
</dbReference>
<feature type="transmembrane region" description="Helical" evidence="1">
    <location>
        <begin position="107"/>
        <end position="129"/>
    </location>
</feature>
<dbReference type="SMART" id="SM00267">
    <property type="entry name" value="GGDEF"/>
    <property type="match status" value="1"/>
</dbReference>
<dbReference type="RefSeq" id="WP_154504730.1">
    <property type="nucleotide sequence ID" value="NZ_VUMN01000016.1"/>
</dbReference>
<dbReference type="EMBL" id="VUMN01000016">
    <property type="protein sequence ID" value="MSS58790.1"/>
    <property type="molecule type" value="Genomic_DNA"/>
</dbReference>
<sequence>MKKKNWADWLGRQIRLVFFTDDQKLYRNEPFRNEWLRQEVFYFLWVAVLVSMLSLIGLVGTSSVQAEGEILPWFNAPKVYALILGVNIVFFSLLLKDREEFETRKNHAFFTVRVFSIVEMLLANITFFTTQKGSSFFFEYLLISMVTFLVPLYAHREMLIIMAADLAPAVFITLRFRSMTPWQDLVDLMIFQVFCIFVASIRWYSFVQYEAIRQQLEQSNSRLQDESRTDGLTGLLNRNAWRNDFTEYLNHPICLALVDLDYFKHINDTYGHLFGDKVLVLMAELVRKEFSRDRENCYRFGGDELLILSVSSDAEEFEQRLQTVQKEAAHNMSLGIQMNMSIGFCSGLPRSEEDLRLCMKIADHCLYAVKGSGRNSVSGGKLENAEEYQVNGKRGKDFLASMMSLDEILQSFHESDVHAYGWTTLYFDINHFSDLSNRLGFKAGRAILQSVAMAISNQFPGDLLANPELDHFVLYTVASDEEILKRVELIRKEIAGLNPDTYLSLKCGAYRNRENEDQAGPMQGLYNAKYAAENSANSEEVIFYDAAMDRVRRKETYVQDHFIEALEQKKISVFYQPIVSALSEKTVGFEALSRWKVPEEGILSPADFIPCLERTHLIFHLDLYLLEQVCLELDQKAGDFFVNVNLSQDDFDVIDVPDEIEHILAKHRIAKEQIQFEITESAVGRKSSMVQAINEMQSRGFRIWIDDFGTGQSSLSVLKDYSVSGIKLDQEFLRGSGSMDRSKKIISEIVILSHSMGFHVIAEGIETSDQYWFVRRAGVDLIQGFYFSKPIPFSQLSEGLFFRNLTSEEDRKFYRAASWVDLDGPMESCLFRQGQEHPLFAKGVLEQERGRLYFLRMNEDMEKLCAPVLVRNKNRMEIDQEWAFQAEVQSSIAQLHGLAGVVQFQASENEITYFGEIGLLASSPSAGKEAFVLTITNYHTRQAEGIEKT</sequence>
<reference evidence="4 5" key="1">
    <citation type="submission" date="2019-08" db="EMBL/GenBank/DDBJ databases">
        <title>In-depth cultivation of the pig gut microbiome towards novel bacterial diversity and tailored functional studies.</title>
        <authorList>
            <person name="Wylensek D."/>
            <person name="Hitch T.C.A."/>
            <person name="Clavel T."/>
        </authorList>
    </citation>
    <scope>NUCLEOTIDE SEQUENCE [LARGE SCALE GENOMIC DNA]</scope>
    <source>
        <strain evidence="4 5">Oil+RF-744-GAM-WT-6</strain>
    </source>
</reference>
<dbReference type="InterPro" id="IPR029787">
    <property type="entry name" value="Nucleotide_cyclase"/>
</dbReference>
<organism evidence="4 5">
    <name type="scientific">Stecheria intestinalis</name>
    <dbReference type="NCBI Taxonomy" id="2606630"/>
    <lineage>
        <taxon>Bacteria</taxon>
        <taxon>Bacillati</taxon>
        <taxon>Bacillota</taxon>
        <taxon>Erysipelotrichia</taxon>
        <taxon>Erysipelotrichales</taxon>
        <taxon>Erysipelotrichaceae</taxon>
        <taxon>Stecheria</taxon>
    </lineage>
</organism>
<feature type="transmembrane region" description="Helical" evidence="1">
    <location>
        <begin position="40"/>
        <end position="59"/>
    </location>
</feature>
<dbReference type="PANTHER" id="PTHR33121">
    <property type="entry name" value="CYCLIC DI-GMP PHOSPHODIESTERASE PDEF"/>
    <property type="match status" value="1"/>
</dbReference>
<dbReference type="PROSITE" id="PS50883">
    <property type="entry name" value="EAL"/>
    <property type="match status" value="1"/>
</dbReference>
<name>A0A7X2TG50_9FIRM</name>
<keyword evidence="1" id="KW-0812">Transmembrane</keyword>
<evidence type="ECO:0000313" key="5">
    <source>
        <dbReference type="Proteomes" id="UP000461880"/>
    </source>
</evidence>
<dbReference type="Gene3D" id="3.20.20.450">
    <property type="entry name" value="EAL domain"/>
    <property type="match status" value="1"/>
</dbReference>
<dbReference type="SUPFAM" id="SSF55073">
    <property type="entry name" value="Nucleotide cyclase"/>
    <property type="match status" value="2"/>
</dbReference>
<dbReference type="Pfam" id="PF00563">
    <property type="entry name" value="EAL"/>
    <property type="match status" value="1"/>
</dbReference>
<dbReference type="AlphaFoldDB" id="A0A7X2TG50"/>
<evidence type="ECO:0000259" key="3">
    <source>
        <dbReference type="PROSITE" id="PS50887"/>
    </source>
</evidence>
<dbReference type="InterPro" id="IPR050706">
    <property type="entry name" value="Cyclic-di-GMP_PDE-like"/>
</dbReference>
<dbReference type="InterPro" id="IPR000160">
    <property type="entry name" value="GGDEF_dom"/>
</dbReference>
<gene>
    <name evidence="4" type="ORF">FYJ51_07700</name>
</gene>
<dbReference type="PROSITE" id="PS50887">
    <property type="entry name" value="GGDEF"/>
    <property type="match status" value="2"/>
</dbReference>
<dbReference type="Proteomes" id="UP000461880">
    <property type="component" value="Unassembled WGS sequence"/>
</dbReference>
<feature type="domain" description="EAL" evidence="2">
    <location>
        <begin position="555"/>
        <end position="804"/>
    </location>
</feature>
<dbReference type="PANTHER" id="PTHR33121:SF70">
    <property type="entry name" value="SIGNALING PROTEIN YKOW"/>
    <property type="match status" value="1"/>
</dbReference>
<feature type="transmembrane region" description="Helical" evidence="1">
    <location>
        <begin position="135"/>
        <end position="154"/>
    </location>
</feature>
<proteinExistence type="predicted"/>
<dbReference type="GO" id="GO:0071111">
    <property type="term" value="F:cyclic-guanylate-specific phosphodiesterase activity"/>
    <property type="evidence" value="ECO:0007669"/>
    <property type="project" value="InterPro"/>
</dbReference>
<dbReference type="SUPFAM" id="SSF141868">
    <property type="entry name" value="EAL domain-like"/>
    <property type="match status" value="1"/>
</dbReference>
<dbReference type="InterPro" id="IPR043128">
    <property type="entry name" value="Rev_trsase/Diguanyl_cyclase"/>
</dbReference>
<feature type="transmembrane region" description="Helical" evidence="1">
    <location>
        <begin position="79"/>
        <end position="95"/>
    </location>
</feature>
<evidence type="ECO:0000259" key="2">
    <source>
        <dbReference type="PROSITE" id="PS50883"/>
    </source>
</evidence>
<feature type="domain" description="GGDEF" evidence="3">
    <location>
        <begin position="251"/>
        <end position="382"/>
    </location>
</feature>
<evidence type="ECO:0000256" key="1">
    <source>
        <dbReference type="SAM" id="Phobius"/>
    </source>
</evidence>
<keyword evidence="5" id="KW-1185">Reference proteome</keyword>
<dbReference type="InterPro" id="IPR001633">
    <property type="entry name" value="EAL_dom"/>
</dbReference>
<dbReference type="Pfam" id="PF00990">
    <property type="entry name" value="GGDEF"/>
    <property type="match status" value="2"/>
</dbReference>
<comment type="caution">
    <text evidence="4">The sequence shown here is derived from an EMBL/GenBank/DDBJ whole genome shotgun (WGS) entry which is preliminary data.</text>
</comment>
<dbReference type="SMART" id="SM00052">
    <property type="entry name" value="EAL"/>
    <property type="match status" value="1"/>
</dbReference>